<dbReference type="PANTHER" id="PTHR35335:SF1">
    <property type="entry name" value="UPF0716 PROTEIN FXSA"/>
    <property type="match status" value="1"/>
</dbReference>
<dbReference type="AlphaFoldDB" id="A0A933L0V2"/>
<dbReference type="Proteomes" id="UP000782610">
    <property type="component" value="Unassembled WGS sequence"/>
</dbReference>
<accession>A0A933L0V2</accession>
<name>A0A933L0V2_9HYPH</name>
<feature type="transmembrane region" description="Helical" evidence="1">
    <location>
        <begin position="76"/>
        <end position="102"/>
    </location>
</feature>
<keyword evidence="1" id="KW-0472">Membrane</keyword>
<evidence type="ECO:0000313" key="3">
    <source>
        <dbReference type="Proteomes" id="UP000782610"/>
    </source>
</evidence>
<protein>
    <submittedName>
        <fullName evidence="2">FxsA family protein</fullName>
    </submittedName>
</protein>
<comment type="caution">
    <text evidence="2">The sequence shown here is derived from an EMBL/GenBank/DDBJ whole genome shotgun (WGS) entry which is preliminary data.</text>
</comment>
<evidence type="ECO:0000256" key="1">
    <source>
        <dbReference type="SAM" id="Phobius"/>
    </source>
</evidence>
<evidence type="ECO:0000313" key="2">
    <source>
        <dbReference type="EMBL" id="MBI4922199.1"/>
    </source>
</evidence>
<keyword evidence="1" id="KW-1133">Transmembrane helix</keyword>
<sequence>MFGRLLFLTFLAVPLIEIALFILIGGAIGVVPTLLGVLLTAIAGAVLIRWQGISLLRDLQATLNRGELPARQLGDAMLIGLGGLLLLLPGYFSDLIGILLLIPATRSLIYRLLATRFRVVSAGGAPFVRDPNLIDLDDSGWRDR</sequence>
<gene>
    <name evidence="2" type="ORF">HY834_10650</name>
</gene>
<dbReference type="EMBL" id="JACRAF010000028">
    <property type="protein sequence ID" value="MBI4922199.1"/>
    <property type="molecule type" value="Genomic_DNA"/>
</dbReference>
<feature type="transmembrane region" description="Helical" evidence="1">
    <location>
        <begin position="6"/>
        <end position="28"/>
    </location>
</feature>
<dbReference type="NCBIfam" id="NF008528">
    <property type="entry name" value="PRK11463.1-2"/>
    <property type="match status" value="1"/>
</dbReference>
<proteinExistence type="predicted"/>
<dbReference type="InterPro" id="IPR007313">
    <property type="entry name" value="FxsA"/>
</dbReference>
<dbReference type="GO" id="GO:0016020">
    <property type="term" value="C:membrane"/>
    <property type="evidence" value="ECO:0007669"/>
    <property type="project" value="InterPro"/>
</dbReference>
<reference evidence="2" key="1">
    <citation type="submission" date="2020-07" db="EMBL/GenBank/DDBJ databases">
        <title>Huge and variable diversity of episymbiotic CPR bacteria and DPANN archaea in groundwater ecosystems.</title>
        <authorList>
            <person name="He C.Y."/>
            <person name="Keren R."/>
            <person name="Whittaker M."/>
            <person name="Farag I.F."/>
            <person name="Doudna J."/>
            <person name="Cate J.H.D."/>
            <person name="Banfield J.F."/>
        </authorList>
    </citation>
    <scope>NUCLEOTIDE SEQUENCE</scope>
    <source>
        <strain evidence="2">NC_groundwater_1586_Pr3_B-0.1um_66_15</strain>
    </source>
</reference>
<organism evidence="2 3">
    <name type="scientific">Devosia nanyangense</name>
    <dbReference type="NCBI Taxonomy" id="1228055"/>
    <lineage>
        <taxon>Bacteria</taxon>
        <taxon>Pseudomonadati</taxon>
        <taxon>Pseudomonadota</taxon>
        <taxon>Alphaproteobacteria</taxon>
        <taxon>Hyphomicrobiales</taxon>
        <taxon>Devosiaceae</taxon>
        <taxon>Devosia</taxon>
    </lineage>
</organism>
<dbReference type="Pfam" id="PF04186">
    <property type="entry name" value="FxsA"/>
    <property type="match status" value="1"/>
</dbReference>
<keyword evidence="1" id="KW-0812">Transmembrane</keyword>
<feature type="transmembrane region" description="Helical" evidence="1">
    <location>
        <begin position="35"/>
        <end position="56"/>
    </location>
</feature>
<dbReference type="PANTHER" id="PTHR35335">
    <property type="entry name" value="UPF0716 PROTEIN FXSA"/>
    <property type="match status" value="1"/>
</dbReference>